<accession>G5JS00</accession>
<gene>
    <name evidence="3" type="ORF">STRCR_2079</name>
</gene>
<comment type="caution">
    <text evidence="3">The sequence shown here is derived from an EMBL/GenBank/DDBJ whole genome shotgun (WGS) entry which is preliminary data.</text>
</comment>
<dbReference type="InterPro" id="IPR001110">
    <property type="entry name" value="UPF0012_CS"/>
</dbReference>
<dbReference type="InterPro" id="IPR003010">
    <property type="entry name" value="C-N_Hydrolase"/>
</dbReference>
<dbReference type="EMBL" id="AEUV02000002">
    <property type="protein sequence ID" value="EHI74326.1"/>
    <property type="molecule type" value="Genomic_DNA"/>
</dbReference>
<dbReference type="RefSeq" id="WP_004227370.1">
    <property type="nucleotide sequence ID" value="NZ_AEUV02000002.1"/>
</dbReference>
<evidence type="ECO:0000256" key="1">
    <source>
        <dbReference type="ARBA" id="ARBA00010613"/>
    </source>
</evidence>
<dbReference type="SUPFAM" id="SSF56317">
    <property type="entry name" value="Carbon-nitrogen hydrolase"/>
    <property type="match status" value="1"/>
</dbReference>
<dbReference type="Proteomes" id="UP000004322">
    <property type="component" value="Unassembled WGS sequence"/>
</dbReference>
<comment type="similarity">
    <text evidence="1">Belongs to the carbon-nitrogen hydrolase superfamily. NIT1/NIT2 family.</text>
</comment>
<organism evidence="3 4">
    <name type="scientific">Streptococcus criceti HS-6</name>
    <dbReference type="NCBI Taxonomy" id="873449"/>
    <lineage>
        <taxon>Bacteria</taxon>
        <taxon>Bacillati</taxon>
        <taxon>Bacillota</taxon>
        <taxon>Bacilli</taxon>
        <taxon>Lactobacillales</taxon>
        <taxon>Streptococcaceae</taxon>
        <taxon>Streptococcus</taxon>
    </lineage>
</organism>
<feature type="domain" description="CN hydrolase" evidence="2">
    <location>
        <begin position="1"/>
        <end position="238"/>
    </location>
</feature>
<protein>
    <submittedName>
        <fullName evidence="3">Hydrolase, carbon-nitrogen family</fullName>
    </submittedName>
</protein>
<dbReference type="PROSITE" id="PS01227">
    <property type="entry name" value="UPF0012"/>
    <property type="match status" value="1"/>
</dbReference>
<dbReference type="GO" id="GO:0106008">
    <property type="term" value="F:2-oxoglutaramate amidase activity"/>
    <property type="evidence" value="ECO:0007669"/>
    <property type="project" value="TreeGrafter"/>
</dbReference>
<dbReference type="Pfam" id="PF00795">
    <property type="entry name" value="CN_hydrolase"/>
    <property type="match status" value="1"/>
</dbReference>
<dbReference type="PANTHER" id="PTHR47799">
    <property type="entry name" value="OMEGA-AMIDASE YAFV"/>
    <property type="match status" value="1"/>
</dbReference>
<evidence type="ECO:0000313" key="4">
    <source>
        <dbReference type="Proteomes" id="UP000004322"/>
    </source>
</evidence>
<sequence length="260" mass="29316">MRVSLIQMDILYGQPQTNFERALELLEQAAQENPDVIVLPEMWNTGYALSDLDRLADKDGRQTQQLLSQFARESKVALVGGSVAVKEDGHFFNRTYIYNKEGQLLTAYDKAHLFGLMAEDCYLTAGSDQSLFEVAGIKAASVICYDIRFPEWLRTLMSDGPQILFVVAEWPQTRVQQWEILLKARAVENQSFVVAVNRVGDDPDNHFSGHSMVIDPLGNVLLQAPDNETGIFTVDLNVAQIAQIRGSIPVFEDRRPELYY</sequence>
<keyword evidence="3" id="KW-0378">Hydrolase</keyword>
<dbReference type="CDD" id="cd07583">
    <property type="entry name" value="nitrilase_5"/>
    <property type="match status" value="1"/>
</dbReference>
<evidence type="ECO:0000259" key="2">
    <source>
        <dbReference type="PROSITE" id="PS50263"/>
    </source>
</evidence>
<dbReference type="InterPro" id="IPR036526">
    <property type="entry name" value="C-N_Hydrolase_sf"/>
</dbReference>
<reference evidence="3" key="1">
    <citation type="submission" date="2011-07" db="EMBL/GenBank/DDBJ databases">
        <authorList>
            <person name="Stanhope M.J."/>
            <person name="Durkin A.S."/>
            <person name="Hostetler J."/>
            <person name="Kim M."/>
            <person name="Radune D."/>
            <person name="Singh I."/>
            <person name="Town C.D."/>
        </authorList>
    </citation>
    <scope>NUCLEOTIDE SEQUENCE [LARGE SCALE GENOMIC DNA]</scope>
    <source>
        <strain evidence="3">HS-6</strain>
    </source>
</reference>
<dbReference type="STRING" id="873449.STRCR_2079"/>
<name>G5JS00_STRCG</name>
<dbReference type="InterPro" id="IPR052737">
    <property type="entry name" value="Omega-amidase_YafV"/>
</dbReference>
<dbReference type="GO" id="GO:0050152">
    <property type="term" value="F:omega-amidase activity"/>
    <property type="evidence" value="ECO:0007669"/>
    <property type="project" value="TreeGrafter"/>
</dbReference>
<dbReference type="AlphaFoldDB" id="G5JS00"/>
<dbReference type="OrthoDB" id="9811121at2"/>
<evidence type="ECO:0000313" key="3">
    <source>
        <dbReference type="EMBL" id="EHI74326.1"/>
    </source>
</evidence>
<dbReference type="PANTHER" id="PTHR47799:SF1">
    <property type="entry name" value="OMEGA-AMIDASE YAFV"/>
    <property type="match status" value="1"/>
</dbReference>
<dbReference type="Gene3D" id="3.60.110.10">
    <property type="entry name" value="Carbon-nitrogen hydrolase"/>
    <property type="match status" value="1"/>
</dbReference>
<dbReference type="PROSITE" id="PS50263">
    <property type="entry name" value="CN_HYDROLASE"/>
    <property type="match status" value="1"/>
</dbReference>
<keyword evidence="4" id="KW-1185">Reference proteome</keyword>
<dbReference type="eggNOG" id="COG0388">
    <property type="taxonomic scope" value="Bacteria"/>
</dbReference>
<proteinExistence type="inferred from homology"/>